<protein>
    <submittedName>
        <fullName evidence="3">EamA-like transporter family domain-containing protein</fullName>
    </submittedName>
</protein>
<dbReference type="AlphaFoldDB" id="A0AAD4N9S5"/>
<keyword evidence="1" id="KW-0472">Membrane</keyword>
<dbReference type="SUPFAM" id="SSF103481">
    <property type="entry name" value="Multidrug resistance efflux transporter EmrE"/>
    <property type="match status" value="1"/>
</dbReference>
<feature type="domain" description="EamA" evidence="2">
    <location>
        <begin position="10"/>
        <end position="163"/>
    </location>
</feature>
<sequence length="343" mass="37615">MSEYKELIISCFIVVGVAVSWACSTQFTKSALSLDSRRFYAPYTLVWFNTSFMTLCFPVYLLYNHIRNKTSIRESYRDASTVFGKPMLRNAILRVTPFLVMWVAPNYSYSQSLGHISASAASSILSSNTVIVCLLSWAILKEPLLISRCVAVILAVAGVVIISLDREFTASAIGIGLALFSALTAAIYKVGFKFVNGNATLGQVSLFMSTLGAIDLCLNSIPTGILVYTGADHIELGYIPWLPLVGAALLSMMFNFLVNFGIALLNPLVISVGMVSGLPLNIAIDIVFRGIQTTPTFLVGSTFIIVSFVLTTFPCEEKVKKWLSSRGNIDIRNDIHEVRYQNP</sequence>
<evidence type="ECO:0000259" key="2">
    <source>
        <dbReference type="Pfam" id="PF00892"/>
    </source>
</evidence>
<dbReference type="EMBL" id="JAKKPZ010000010">
    <property type="protein sequence ID" value="KAI1716500.1"/>
    <property type="molecule type" value="Genomic_DNA"/>
</dbReference>
<feature type="transmembrane region" description="Helical" evidence="1">
    <location>
        <begin position="46"/>
        <end position="66"/>
    </location>
</feature>
<reference evidence="3" key="1">
    <citation type="submission" date="2022-01" db="EMBL/GenBank/DDBJ databases">
        <title>Genome Sequence Resource for Two Populations of Ditylenchus destructor, the Migratory Endoparasitic Phytonematode.</title>
        <authorList>
            <person name="Zhang H."/>
            <person name="Lin R."/>
            <person name="Xie B."/>
        </authorList>
    </citation>
    <scope>NUCLEOTIDE SEQUENCE</scope>
    <source>
        <strain evidence="3">BazhouSP</strain>
    </source>
</reference>
<organism evidence="3 4">
    <name type="scientific">Ditylenchus destructor</name>
    <dbReference type="NCBI Taxonomy" id="166010"/>
    <lineage>
        <taxon>Eukaryota</taxon>
        <taxon>Metazoa</taxon>
        <taxon>Ecdysozoa</taxon>
        <taxon>Nematoda</taxon>
        <taxon>Chromadorea</taxon>
        <taxon>Rhabditida</taxon>
        <taxon>Tylenchina</taxon>
        <taxon>Tylenchomorpha</taxon>
        <taxon>Sphaerularioidea</taxon>
        <taxon>Anguinidae</taxon>
        <taxon>Anguininae</taxon>
        <taxon>Ditylenchus</taxon>
    </lineage>
</organism>
<dbReference type="InterPro" id="IPR026505">
    <property type="entry name" value="Solute_c_fam_35_mem_F3/F4"/>
</dbReference>
<dbReference type="Pfam" id="PF00892">
    <property type="entry name" value="EamA"/>
    <property type="match status" value="1"/>
</dbReference>
<feature type="transmembrane region" description="Helical" evidence="1">
    <location>
        <begin position="264"/>
        <end position="284"/>
    </location>
</feature>
<feature type="transmembrane region" description="Helical" evidence="1">
    <location>
        <begin position="296"/>
        <end position="315"/>
    </location>
</feature>
<name>A0AAD4N9S5_9BILA</name>
<feature type="transmembrane region" description="Helical" evidence="1">
    <location>
        <begin position="238"/>
        <end position="257"/>
    </location>
</feature>
<dbReference type="InterPro" id="IPR037185">
    <property type="entry name" value="EmrE-like"/>
</dbReference>
<accession>A0AAD4N9S5</accession>
<dbReference type="PANTHER" id="PTHR19346">
    <property type="entry name" value="SUGAR PHOSPHATE TRANSPORTER DOMAIN-CONTAINING PROTEIN"/>
    <property type="match status" value="1"/>
</dbReference>
<evidence type="ECO:0000256" key="1">
    <source>
        <dbReference type="SAM" id="Phobius"/>
    </source>
</evidence>
<proteinExistence type="predicted"/>
<gene>
    <name evidence="3" type="ORF">DdX_07558</name>
</gene>
<feature type="transmembrane region" description="Helical" evidence="1">
    <location>
        <begin position="204"/>
        <end position="226"/>
    </location>
</feature>
<dbReference type="Proteomes" id="UP001201812">
    <property type="component" value="Unassembled WGS sequence"/>
</dbReference>
<dbReference type="GO" id="GO:0016020">
    <property type="term" value="C:membrane"/>
    <property type="evidence" value="ECO:0007669"/>
    <property type="project" value="InterPro"/>
</dbReference>
<feature type="transmembrane region" description="Helical" evidence="1">
    <location>
        <begin position="170"/>
        <end position="192"/>
    </location>
</feature>
<keyword evidence="1" id="KW-1133">Transmembrane helix</keyword>
<evidence type="ECO:0000313" key="3">
    <source>
        <dbReference type="EMBL" id="KAI1716500.1"/>
    </source>
</evidence>
<dbReference type="Gene3D" id="1.10.3730.20">
    <property type="match status" value="1"/>
</dbReference>
<keyword evidence="4" id="KW-1185">Reference proteome</keyword>
<dbReference type="PANTHER" id="PTHR19346:SF4">
    <property type="entry name" value="SUGAR PHOSPHATE TRANSPORTER DOMAIN-CONTAINING PROTEIN"/>
    <property type="match status" value="1"/>
</dbReference>
<feature type="transmembrane region" description="Helical" evidence="1">
    <location>
        <begin position="116"/>
        <end position="138"/>
    </location>
</feature>
<comment type="caution">
    <text evidence="3">The sequence shown here is derived from an EMBL/GenBank/DDBJ whole genome shotgun (WGS) entry which is preliminary data.</text>
</comment>
<keyword evidence="1" id="KW-0812">Transmembrane</keyword>
<dbReference type="InterPro" id="IPR000620">
    <property type="entry name" value="EamA_dom"/>
</dbReference>
<feature type="transmembrane region" description="Helical" evidence="1">
    <location>
        <begin position="87"/>
        <end position="104"/>
    </location>
</feature>
<evidence type="ECO:0000313" key="4">
    <source>
        <dbReference type="Proteomes" id="UP001201812"/>
    </source>
</evidence>
<feature type="transmembrane region" description="Helical" evidence="1">
    <location>
        <begin position="145"/>
        <end position="164"/>
    </location>
</feature>